<evidence type="ECO:0000313" key="3">
    <source>
        <dbReference type="EMBL" id="AQV93945.1"/>
    </source>
</evidence>
<dbReference type="NCBIfam" id="NF040811">
    <property type="entry name" value="BenD"/>
    <property type="match status" value="1"/>
</dbReference>
<dbReference type="GO" id="GO:0030497">
    <property type="term" value="P:fatty acid elongation"/>
    <property type="evidence" value="ECO:0007669"/>
    <property type="project" value="TreeGrafter"/>
</dbReference>
<dbReference type="EMBL" id="CP017757">
    <property type="protein sequence ID" value="AQV93945.1"/>
    <property type="molecule type" value="Genomic_DNA"/>
</dbReference>
<dbReference type="PANTHER" id="PTHR42760">
    <property type="entry name" value="SHORT-CHAIN DEHYDROGENASES/REDUCTASES FAMILY MEMBER"/>
    <property type="match status" value="1"/>
</dbReference>
<dbReference type="InterPro" id="IPR020904">
    <property type="entry name" value="Sc_DH/Rdtase_CS"/>
</dbReference>
<dbReference type="InterPro" id="IPR002347">
    <property type="entry name" value="SDR_fam"/>
</dbReference>
<dbReference type="Gene3D" id="3.40.50.720">
    <property type="entry name" value="NAD(P)-binding Rossmann-like Domain"/>
    <property type="match status" value="1"/>
</dbReference>
<organism evidence="3 4">
    <name type="scientific">Cupriavidus necator</name>
    <name type="common">Alcaligenes eutrophus</name>
    <name type="synonym">Ralstonia eutropha</name>
    <dbReference type="NCBI Taxonomy" id="106590"/>
    <lineage>
        <taxon>Bacteria</taxon>
        <taxon>Pseudomonadati</taxon>
        <taxon>Pseudomonadota</taxon>
        <taxon>Betaproteobacteria</taxon>
        <taxon>Burkholderiales</taxon>
        <taxon>Burkholderiaceae</taxon>
        <taxon>Cupriavidus</taxon>
    </lineage>
</organism>
<name>A0A1U9UP66_CUPNE</name>
<sequence>MRTSARFAGKVMIVTGAAQGIGRGVALAAAAEGASVALVDRSALVDEVAAQIAAAGGQAIAVHADLERYAGATQMAQAAEAAFGRIDILVNNVGGTIWARPFQAYEEDQIEAEIRRSLFPTLWCCRAVLPGMVARRQGVIVNVSSIATRSIHRVPYAAAKGGVNALTASLAFEHAHEGIRVNAVATGGTEAPPRRIPRNREAQSEQEAIWYQAIVDQTTASSLMHRYGTIDEQVHAILFLASDEASYMTGTVLPVGGGDQG</sequence>
<evidence type="ECO:0000256" key="2">
    <source>
        <dbReference type="RuleBase" id="RU000363"/>
    </source>
</evidence>
<dbReference type="PRINTS" id="PR00081">
    <property type="entry name" value="GDHRDH"/>
</dbReference>
<comment type="similarity">
    <text evidence="1 2">Belongs to the short-chain dehydrogenases/reductases (SDR) family.</text>
</comment>
<dbReference type="GO" id="GO:0016616">
    <property type="term" value="F:oxidoreductase activity, acting on the CH-OH group of donors, NAD or NADP as acceptor"/>
    <property type="evidence" value="ECO:0007669"/>
    <property type="project" value="TreeGrafter"/>
</dbReference>
<dbReference type="RefSeq" id="WP_078198520.1">
    <property type="nucleotide sequence ID" value="NZ_CP017757.2"/>
</dbReference>
<dbReference type="CDD" id="cd08937">
    <property type="entry name" value="DHB_DH-like_SDR_c"/>
    <property type="match status" value="1"/>
</dbReference>
<dbReference type="PANTHER" id="PTHR42760:SF123">
    <property type="entry name" value="OXIDOREDUCTASE"/>
    <property type="match status" value="1"/>
</dbReference>
<gene>
    <name evidence="3" type="primary">benD</name>
    <name evidence="3" type="ORF">BJN34_08575</name>
</gene>
<dbReference type="InterPro" id="IPR036291">
    <property type="entry name" value="NAD(P)-bd_dom_sf"/>
</dbReference>
<protein>
    <submittedName>
        <fullName evidence="3">1,6-dihydroxycyclohexa-2,4-diene-1-carboxylate dehydrogenase</fullName>
    </submittedName>
</protein>
<dbReference type="OrthoDB" id="9803333at2"/>
<accession>A0A1U9UP66</accession>
<dbReference type="PROSITE" id="PS00061">
    <property type="entry name" value="ADH_SHORT"/>
    <property type="match status" value="1"/>
</dbReference>
<dbReference type="KEGG" id="cuh:BJN34_08575"/>
<dbReference type="PRINTS" id="PR00080">
    <property type="entry name" value="SDRFAMILY"/>
</dbReference>
<dbReference type="Pfam" id="PF00106">
    <property type="entry name" value="adh_short"/>
    <property type="match status" value="1"/>
</dbReference>
<dbReference type="FunFam" id="3.40.50.720:FF:000084">
    <property type="entry name" value="Short-chain dehydrogenase reductase"/>
    <property type="match status" value="1"/>
</dbReference>
<dbReference type="NCBIfam" id="NF009463">
    <property type="entry name" value="PRK12823.1"/>
    <property type="match status" value="1"/>
</dbReference>
<dbReference type="InterPro" id="IPR047686">
    <property type="entry name" value="BenD"/>
</dbReference>
<proteinExistence type="inferred from homology"/>
<dbReference type="SUPFAM" id="SSF51735">
    <property type="entry name" value="NAD(P)-binding Rossmann-fold domains"/>
    <property type="match status" value="1"/>
</dbReference>
<evidence type="ECO:0000313" key="4">
    <source>
        <dbReference type="Proteomes" id="UP000189627"/>
    </source>
</evidence>
<dbReference type="AlphaFoldDB" id="A0A1U9UP66"/>
<evidence type="ECO:0000256" key="1">
    <source>
        <dbReference type="ARBA" id="ARBA00006484"/>
    </source>
</evidence>
<reference evidence="4" key="1">
    <citation type="submission" date="2017-02" db="EMBL/GenBank/DDBJ databases">
        <title>Complete genome sequence of Cupriavidus necator strain NH9, a 3-chlorobenzoate degrader.</title>
        <authorList>
            <person name="Moriuchi R."/>
            <person name="Dohra H."/>
            <person name="Ogawa N."/>
        </authorList>
    </citation>
    <scope>NUCLEOTIDE SEQUENCE [LARGE SCALE GENOMIC DNA]</scope>
    <source>
        <strain evidence="4">NH9</strain>
    </source>
</reference>
<dbReference type="Proteomes" id="UP000189627">
    <property type="component" value="Chromosome 1"/>
</dbReference>